<feature type="repeat" description="ANK" evidence="3">
    <location>
        <begin position="162"/>
        <end position="194"/>
    </location>
</feature>
<dbReference type="SUPFAM" id="SSF48403">
    <property type="entry name" value="Ankyrin repeat"/>
    <property type="match status" value="2"/>
</dbReference>
<dbReference type="PANTHER" id="PTHR24126">
    <property type="entry name" value="ANKYRIN REPEAT, PH AND SEC7 DOMAIN CONTAINING PROTEIN SECG-RELATED"/>
    <property type="match status" value="1"/>
</dbReference>
<accession>A0A0U5H9X4</accession>
<dbReference type="PANTHER" id="PTHR24126:SF14">
    <property type="entry name" value="ANK_REP_REGION DOMAIN-CONTAINING PROTEIN"/>
    <property type="match status" value="1"/>
</dbReference>
<keyword evidence="1" id="KW-0677">Repeat</keyword>
<feature type="repeat" description="ANK" evidence="3">
    <location>
        <begin position="65"/>
        <end position="93"/>
    </location>
</feature>
<dbReference type="AlphaFoldDB" id="A0A0U5H9X4"/>
<proteinExistence type="predicted"/>
<name>A0A0U5H9X4_ASPCI</name>
<evidence type="ECO:0000256" key="3">
    <source>
        <dbReference type="PROSITE-ProRule" id="PRU00023"/>
    </source>
</evidence>
<keyword evidence="2 3" id="KW-0040">ANK repeat</keyword>
<evidence type="ECO:0000313" key="4">
    <source>
        <dbReference type="EMBL" id="CEL10980.1"/>
    </source>
</evidence>
<feature type="repeat" description="ANK" evidence="3">
    <location>
        <begin position="201"/>
        <end position="233"/>
    </location>
</feature>
<evidence type="ECO:0000256" key="1">
    <source>
        <dbReference type="ARBA" id="ARBA00022737"/>
    </source>
</evidence>
<dbReference type="InterPro" id="IPR036770">
    <property type="entry name" value="Ankyrin_rpt-contain_sf"/>
</dbReference>
<dbReference type="Pfam" id="PF12796">
    <property type="entry name" value="Ank_2"/>
    <property type="match status" value="2"/>
</dbReference>
<dbReference type="Gene3D" id="1.25.40.20">
    <property type="entry name" value="Ankyrin repeat-containing domain"/>
    <property type="match status" value="2"/>
</dbReference>
<dbReference type="Proteomes" id="UP000054771">
    <property type="component" value="Unassembled WGS sequence"/>
</dbReference>
<dbReference type="PROSITE" id="PS50297">
    <property type="entry name" value="ANK_REP_REGION"/>
    <property type="match status" value="3"/>
</dbReference>
<dbReference type="PROSITE" id="PS50088">
    <property type="entry name" value="ANK_REPEAT"/>
    <property type="match status" value="4"/>
</dbReference>
<dbReference type="SMART" id="SM00248">
    <property type="entry name" value="ANK"/>
    <property type="match status" value="6"/>
</dbReference>
<dbReference type="Pfam" id="PF00023">
    <property type="entry name" value="Ank"/>
    <property type="match status" value="1"/>
</dbReference>
<protein>
    <submittedName>
        <fullName evidence="4">Uncharacterized protein</fullName>
    </submittedName>
</protein>
<evidence type="ECO:0000313" key="5">
    <source>
        <dbReference type="Proteomes" id="UP000054771"/>
    </source>
</evidence>
<dbReference type="PRINTS" id="PR01415">
    <property type="entry name" value="ANKYRIN"/>
</dbReference>
<dbReference type="STRING" id="454130.A0A0U5H9X4"/>
<dbReference type="OrthoDB" id="366390at2759"/>
<organism evidence="4 5">
    <name type="scientific">Aspergillus calidoustus</name>
    <dbReference type="NCBI Taxonomy" id="454130"/>
    <lineage>
        <taxon>Eukaryota</taxon>
        <taxon>Fungi</taxon>
        <taxon>Dikarya</taxon>
        <taxon>Ascomycota</taxon>
        <taxon>Pezizomycotina</taxon>
        <taxon>Eurotiomycetes</taxon>
        <taxon>Eurotiomycetidae</taxon>
        <taxon>Eurotiales</taxon>
        <taxon>Aspergillaceae</taxon>
        <taxon>Aspergillus</taxon>
        <taxon>Aspergillus subgen. Nidulantes</taxon>
    </lineage>
</organism>
<reference evidence="5" key="1">
    <citation type="journal article" date="2016" name="Genome Announc.">
        <title>Draft genome sequences of fungus Aspergillus calidoustus.</title>
        <authorList>
            <person name="Horn F."/>
            <person name="Linde J."/>
            <person name="Mattern D.J."/>
            <person name="Walther G."/>
            <person name="Guthke R."/>
            <person name="Scherlach K."/>
            <person name="Martin K."/>
            <person name="Brakhage A.A."/>
            <person name="Petzke L."/>
            <person name="Valiante V."/>
        </authorList>
    </citation>
    <scope>NUCLEOTIDE SEQUENCE [LARGE SCALE GENOMIC DNA]</scope>
    <source>
        <strain evidence="5">SF006504</strain>
    </source>
</reference>
<gene>
    <name evidence="4" type="ORF">ASPCAL14087</name>
</gene>
<evidence type="ECO:0000256" key="2">
    <source>
        <dbReference type="ARBA" id="ARBA00023043"/>
    </source>
</evidence>
<dbReference type="InterPro" id="IPR002110">
    <property type="entry name" value="Ankyrin_rpt"/>
</dbReference>
<keyword evidence="5" id="KW-1185">Reference proteome</keyword>
<dbReference type="EMBL" id="CDMC01000022">
    <property type="protein sequence ID" value="CEL10980.1"/>
    <property type="molecule type" value="Genomic_DNA"/>
</dbReference>
<sequence>MHASESGKLSTVQALTHAGAAIRARDSTGSTPLYLAALGGHMDVIQFLVEKGPSHGPYMRSTSFCVRSPLTAAVTSGHVEIVQCLIDHGATISEAMFLIAGSTGEPEVLKILARHSKFPEAAKNAADQTIFAVAAAACGLGDLLTRSISLGWDVNQVIMDGTELSALGWAAAHGHLEIVCMLLSHGAHPDGKQGFDNSVAYPAHPLLGAVKGGHEEIVSLLLENGSNVNVRDDNSEILFYAITNPRTFRRLLEKGAMPNGFKGCTLENLAGRAVKAGQASEVQMLIEMGVDFSVRGSRSAASPFL</sequence>
<feature type="repeat" description="ANK" evidence="3">
    <location>
        <begin position="28"/>
        <end position="52"/>
    </location>
</feature>